<dbReference type="Gene3D" id="3.30.450.40">
    <property type="match status" value="1"/>
</dbReference>
<dbReference type="SUPFAM" id="SSF55781">
    <property type="entry name" value="GAF domain-like"/>
    <property type="match status" value="1"/>
</dbReference>
<protein>
    <recommendedName>
        <fullName evidence="3">GAF domain-containing protein</fullName>
    </recommendedName>
</protein>
<dbReference type="Proteomes" id="UP000516028">
    <property type="component" value="Chromosome"/>
</dbReference>
<evidence type="ECO:0008006" key="3">
    <source>
        <dbReference type="Google" id="ProtNLM"/>
    </source>
</evidence>
<organism evidence="1 2">
    <name type="scientific">Diaphorobacter aerolatus</name>
    <dbReference type="NCBI Taxonomy" id="1288495"/>
    <lineage>
        <taxon>Bacteria</taxon>
        <taxon>Pseudomonadati</taxon>
        <taxon>Pseudomonadota</taxon>
        <taxon>Betaproteobacteria</taxon>
        <taxon>Burkholderiales</taxon>
        <taxon>Comamonadaceae</taxon>
        <taxon>Diaphorobacter</taxon>
    </lineage>
</organism>
<proteinExistence type="predicted"/>
<dbReference type="AlphaFoldDB" id="A0A7H0GKI3"/>
<name>A0A7H0GKI3_9BURK</name>
<dbReference type="RefSeq" id="WP_187724392.1">
    <property type="nucleotide sequence ID" value="NZ_CP060783.1"/>
</dbReference>
<evidence type="ECO:0000313" key="2">
    <source>
        <dbReference type="Proteomes" id="UP000516028"/>
    </source>
</evidence>
<dbReference type="KEGG" id="daer:H9K75_00745"/>
<keyword evidence="2" id="KW-1185">Reference proteome</keyword>
<evidence type="ECO:0000313" key="1">
    <source>
        <dbReference type="EMBL" id="QNP48799.1"/>
    </source>
</evidence>
<dbReference type="EMBL" id="CP060783">
    <property type="protein sequence ID" value="QNP48799.1"/>
    <property type="molecule type" value="Genomic_DNA"/>
</dbReference>
<dbReference type="InterPro" id="IPR029016">
    <property type="entry name" value="GAF-like_dom_sf"/>
</dbReference>
<accession>A0A7H0GKI3</accession>
<gene>
    <name evidence="1" type="ORF">H9K75_00745</name>
</gene>
<reference evidence="1 2" key="1">
    <citation type="submission" date="2020-08" db="EMBL/GenBank/DDBJ databases">
        <title>Genome sequence of Diaphorobacter aerolatus KACC 16536T.</title>
        <authorList>
            <person name="Hyun D.-W."/>
            <person name="Bae J.-W."/>
        </authorList>
    </citation>
    <scope>NUCLEOTIDE SEQUENCE [LARGE SCALE GENOMIC DNA]</scope>
    <source>
        <strain evidence="1 2">KACC 16536</strain>
    </source>
</reference>
<sequence>MSSAEALQNLEQVLEQSGIQAGITLLNARVAHRYTCVYQLKGNVLKSLYLCDKLGELTPESLQSVPLEDSFCQFMLRDGIFATFSSSHDERVDDVKAADAFEAYVGVPLLDRFGDLFGTLCHIDRKALDLSAEEFSILEKSARLISRHVERALIAAGAIEPTKVLPAAQV</sequence>